<dbReference type="OrthoDB" id="9761650at2"/>
<dbReference type="InterPro" id="IPR018698">
    <property type="entry name" value="VWA-like_dom"/>
</dbReference>
<dbReference type="PANTHER" id="PTHR38730:SF1">
    <property type="entry name" value="SLL7028 PROTEIN"/>
    <property type="match status" value="1"/>
</dbReference>
<dbReference type="AlphaFoldDB" id="A0A3S8U2X3"/>
<name>A0A3S8U2X3_9RHOB</name>
<evidence type="ECO:0000259" key="1">
    <source>
        <dbReference type="Pfam" id="PF09967"/>
    </source>
</evidence>
<dbReference type="SUPFAM" id="SSF53300">
    <property type="entry name" value="vWA-like"/>
    <property type="match status" value="1"/>
</dbReference>
<dbReference type="InterPro" id="IPR036465">
    <property type="entry name" value="vWFA_dom_sf"/>
</dbReference>
<reference evidence="3 4" key="1">
    <citation type="submission" date="2018-12" db="EMBL/GenBank/DDBJ databases">
        <title>Complete genome sequencing of Tabrizicola sp. K13M18.</title>
        <authorList>
            <person name="Bae J.-W."/>
        </authorList>
    </citation>
    <scope>NUCLEOTIDE SEQUENCE [LARGE SCALE GENOMIC DNA]</scope>
    <source>
        <strain evidence="3 4">K13M18</strain>
    </source>
</reference>
<dbReference type="EMBL" id="CP034328">
    <property type="protein sequence ID" value="AZL57915.1"/>
    <property type="molecule type" value="Genomic_DNA"/>
</dbReference>
<evidence type="ECO:0000313" key="4">
    <source>
        <dbReference type="Proteomes" id="UP000282002"/>
    </source>
</evidence>
<proteinExistence type="predicted"/>
<organism evidence="3 4">
    <name type="scientific">Tabrizicola piscis</name>
    <dbReference type="NCBI Taxonomy" id="2494374"/>
    <lineage>
        <taxon>Bacteria</taxon>
        <taxon>Pseudomonadati</taxon>
        <taxon>Pseudomonadota</taxon>
        <taxon>Alphaproteobacteria</taxon>
        <taxon>Rhodobacterales</taxon>
        <taxon>Paracoccaceae</taxon>
        <taxon>Tabrizicola</taxon>
    </lineage>
</organism>
<evidence type="ECO:0000259" key="2">
    <source>
        <dbReference type="Pfam" id="PF13203"/>
    </source>
</evidence>
<dbReference type="InterPro" id="IPR025154">
    <property type="entry name" value="Put_metallopeptidase_dom"/>
</dbReference>
<gene>
    <name evidence="3" type="ORF">EI545_03135</name>
</gene>
<dbReference type="KEGG" id="taw:EI545_03135"/>
<dbReference type="PANTHER" id="PTHR38730">
    <property type="entry name" value="SLL7028 PROTEIN"/>
    <property type="match status" value="1"/>
</dbReference>
<dbReference type="Pfam" id="PF13203">
    <property type="entry name" value="DUF2201_N"/>
    <property type="match status" value="1"/>
</dbReference>
<evidence type="ECO:0008006" key="5">
    <source>
        <dbReference type="Google" id="ProtNLM"/>
    </source>
</evidence>
<keyword evidence="4" id="KW-1185">Reference proteome</keyword>
<feature type="domain" description="Putative metallopeptidase" evidence="2">
    <location>
        <begin position="6"/>
        <end position="275"/>
    </location>
</feature>
<sequence length="408" mass="44312">MTTEGHTRRAARALAHLGEVDPALAVLGLWCRHRDGDGMTRTAGEVITYSPDFTILGLPEQVGLVAHHILHVALRHSARQAALQERLGDSFDPTLFGLAADGIINDTLILAGHAIPRPAVTLTDLLAQAGLPEPTPIAALEKWDADRLAMALHSDPKRAQRLRDWAKSRGFAEDLAAGDLQDDAKPQSASDWRNQMLRAMEAGRKAGQGIGRLGAILADLAPAATPWEVHLRRLLALALTDRPQTSWRRPSGAWVARMAEAERHGSPAPVYEPGRQRQTHRPRIVIGLDTSSSIDPQTLRLFTAEAEAITRRTGAEAHLLLFDEVVFDTLRLDPDGWSALGSTPLRTGGGTDYHDLFARAVQLRPSALVVLTDLDAPLPPPPGIPLIWAVPRDCPTPDHGRVIRIGEI</sequence>
<dbReference type="Pfam" id="PF09967">
    <property type="entry name" value="DUF2201"/>
    <property type="match status" value="1"/>
</dbReference>
<dbReference type="RefSeq" id="WP_125324116.1">
    <property type="nucleotide sequence ID" value="NZ_CP034328.1"/>
</dbReference>
<feature type="domain" description="VWA-like" evidence="1">
    <location>
        <begin position="284"/>
        <end position="405"/>
    </location>
</feature>
<dbReference type="Proteomes" id="UP000282002">
    <property type="component" value="Chromosome"/>
</dbReference>
<accession>A0A3S8U2X3</accession>
<protein>
    <recommendedName>
        <fullName evidence="5">Metal-dependent peptidase</fullName>
    </recommendedName>
</protein>
<evidence type="ECO:0000313" key="3">
    <source>
        <dbReference type="EMBL" id="AZL57915.1"/>
    </source>
</evidence>